<dbReference type="Gene3D" id="1.10.8.50">
    <property type="match status" value="1"/>
</dbReference>
<dbReference type="Pfam" id="PF16135">
    <property type="entry name" value="TDBD"/>
    <property type="match status" value="1"/>
</dbReference>
<dbReference type="InterPro" id="IPR011011">
    <property type="entry name" value="Znf_FYVE_PHD"/>
</dbReference>
<evidence type="ECO:0000256" key="5">
    <source>
        <dbReference type="ARBA" id="ARBA00022723"/>
    </source>
</evidence>
<evidence type="ECO:0000256" key="6">
    <source>
        <dbReference type="ARBA" id="ARBA00022771"/>
    </source>
</evidence>
<dbReference type="InterPro" id="IPR001965">
    <property type="entry name" value="Znf_PHD"/>
</dbReference>
<feature type="compositionally biased region" description="Basic residues" evidence="12">
    <location>
        <begin position="589"/>
        <end position="601"/>
    </location>
</feature>
<dbReference type="PANTHER" id="PTHR46309">
    <property type="entry name" value="PHD FINGER PROTEIN 12"/>
    <property type="match status" value="1"/>
</dbReference>
<feature type="region of interest" description="Disordered" evidence="12">
    <location>
        <begin position="219"/>
        <end position="264"/>
    </location>
</feature>
<dbReference type="InterPro" id="IPR027437">
    <property type="entry name" value="Rbsml_uS13_C"/>
</dbReference>
<dbReference type="InterPro" id="IPR001892">
    <property type="entry name" value="Ribosomal_uS13"/>
</dbReference>
<keyword evidence="5" id="KW-0479">Metal-binding</keyword>
<evidence type="ECO:0000259" key="13">
    <source>
        <dbReference type="PROSITE" id="PS50016"/>
    </source>
</evidence>
<dbReference type="FunFam" id="4.10.910.10:FF:000002">
    <property type="entry name" value="40S ribosomal protein S18"/>
    <property type="match status" value="1"/>
</dbReference>
<keyword evidence="9" id="KW-0539">Nucleus</keyword>
<dbReference type="Gene3D" id="4.10.910.10">
    <property type="entry name" value="30s ribosomal protein s13, domain 2"/>
    <property type="match status" value="1"/>
</dbReference>
<feature type="compositionally biased region" description="Basic and acidic residues" evidence="12">
    <location>
        <begin position="464"/>
        <end position="474"/>
    </location>
</feature>
<feature type="compositionally biased region" description="Basic and acidic residues" evidence="12">
    <location>
        <begin position="350"/>
        <end position="365"/>
    </location>
</feature>
<dbReference type="Pfam" id="PF00628">
    <property type="entry name" value="PHD"/>
    <property type="match status" value="1"/>
</dbReference>
<dbReference type="InterPro" id="IPR013083">
    <property type="entry name" value="Znf_RING/FYVE/PHD"/>
</dbReference>
<keyword evidence="7" id="KW-0862">Zinc</keyword>
<dbReference type="GO" id="GO:0005634">
    <property type="term" value="C:nucleus"/>
    <property type="evidence" value="ECO:0007669"/>
    <property type="project" value="UniProtKB-SubCell"/>
</dbReference>
<evidence type="ECO:0000256" key="10">
    <source>
        <dbReference type="ARBA" id="ARBA00023274"/>
    </source>
</evidence>
<gene>
    <name evidence="14" type="ORF">G4B88_002669</name>
</gene>
<feature type="compositionally biased region" description="Basic and acidic residues" evidence="12">
    <location>
        <begin position="527"/>
        <end position="544"/>
    </location>
</feature>
<dbReference type="PROSITE" id="PS50159">
    <property type="entry name" value="RIBOSOMAL_S13_2"/>
    <property type="match status" value="1"/>
</dbReference>
<dbReference type="Gene3D" id="3.30.40.10">
    <property type="entry name" value="Zinc/RING finger domain, C3HC4 (zinc finger)"/>
    <property type="match status" value="1"/>
</dbReference>
<dbReference type="GO" id="GO:0003735">
    <property type="term" value="F:structural constituent of ribosome"/>
    <property type="evidence" value="ECO:0007669"/>
    <property type="project" value="InterPro"/>
</dbReference>
<dbReference type="InterPro" id="IPR032308">
    <property type="entry name" value="TDBD"/>
</dbReference>
<dbReference type="PANTHER" id="PTHR46309:SF1">
    <property type="entry name" value="PHD FINGER PROTEIN 12"/>
    <property type="match status" value="1"/>
</dbReference>
<keyword evidence="6 11" id="KW-0863">Zinc-finger</keyword>
<dbReference type="Pfam" id="PF00416">
    <property type="entry name" value="Ribosomal_S13"/>
    <property type="match status" value="1"/>
</dbReference>
<evidence type="ECO:0000313" key="14">
    <source>
        <dbReference type="EMBL" id="KAF4348268.1"/>
    </source>
</evidence>
<dbReference type="SUPFAM" id="SSF57903">
    <property type="entry name" value="FYVE/PHD zinc finger"/>
    <property type="match status" value="1"/>
</dbReference>
<dbReference type="GO" id="GO:0003723">
    <property type="term" value="F:RNA binding"/>
    <property type="evidence" value="ECO:0007669"/>
    <property type="project" value="InterPro"/>
</dbReference>
<feature type="compositionally biased region" description="Basic and acidic residues" evidence="12">
    <location>
        <begin position="602"/>
        <end position="614"/>
    </location>
</feature>
<dbReference type="Pfam" id="PF02178">
    <property type="entry name" value="AT_hook"/>
    <property type="match status" value="7"/>
</dbReference>
<evidence type="ECO:0000313" key="15">
    <source>
        <dbReference type="Proteomes" id="UP000583929"/>
    </source>
</evidence>
<dbReference type="HAMAP" id="MF_01315">
    <property type="entry name" value="Ribosomal_uS13"/>
    <property type="match status" value="1"/>
</dbReference>
<accession>A0A7J6DQB1</accession>
<dbReference type="GO" id="GO:0006412">
    <property type="term" value="P:translation"/>
    <property type="evidence" value="ECO:0007669"/>
    <property type="project" value="InterPro"/>
</dbReference>
<dbReference type="InterPro" id="IPR018269">
    <property type="entry name" value="Ribosomal_uS13_CS"/>
</dbReference>
<name>A0A7J6DQB1_CANSA</name>
<evidence type="ECO:0000256" key="8">
    <source>
        <dbReference type="ARBA" id="ARBA00022980"/>
    </source>
</evidence>
<feature type="region of interest" description="Disordered" evidence="12">
    <location>
        <begin position="402"/>
        <end position="484"/>
    </location>
</feature>
<dbReference type="CDD" id="cd15539">
    <property type="entry name" value="PHD1_AIRE"/>
    <property type="match status" value="1"/>
</dbReference>
<feature type="region of interest" description="Disordered" evidence="12">
    <location>
        <begin position="904"/>
        <end position="925"/>
    </location>
</feature>
<keyword evidence="4" id="KW-0963">Cytoplasm</keyword>
<dbReference type="GO" id="GO:0008270">
    <property type="term" value="F:zinc ion binding"/>
    <property type="evidence" value="ECO:0007669"/>
    <property type="project" value="UniProtKB-KW"/>
</dbReference>
<comment type="similarity">
    <text evidence="3">Belongs to the universal ribosomal protein uS13 family.</text>
</comment>
<comment type="subcellular location">
    <subcellularLocation>
        <location evidence="2">Cytoplasm</location>
    </subcellularLocation>
    <subcellularLocation>
        <location evidence="1">Nucleus</location>
    </subcellularLocation>
</comment>
<dbReference type="NCBIfam" id="NF003140">
    <property type="entry name" value="PRK04053.1"/>
    <property type="match status" value="1"/>
</dbReference>
<evidence type="ECO:0000256" key="7">
    <source>
        <dbReference type="ARBA" id="ARBA00022833"/>
    </source>
</evidence>
<feature type="region of interest" description="Disordered" evidence="12">
    <location>
        <begin position="527"/>
        <end position="640"/>
    </location>
</feature>
<dbReference type="FunFam" id="3.30.40.10:FF:000465">
    <property type="entry name" value="Increased DNA methylation 1"/>
    <property type="match status" value="1"/>
</dbReference>
<protein>
    <recommendedName>
        <fullName evidence="13">PHD-type domain-containing protein</fullName>
    </recommendedName>
</protein>
<dbReference type="CDD" id="cd04301">
    <property type="entry name" value="NAT_SF"/>
    <property type="match status" value="1"/>
</dbReference>
<dbReference type="EMBL" id="JAATIQ010000707">
    <property type="protein sequence ID" value="KAF4348268.1"/>
    <property type="molecule type" value="Genomic_DNA"/>
</dbReference>
<dbReference type="SMART" id="SM00384">
    <property type="entry name" value="AT_hook"/>
    <property type="match status" value="8"/>
</dbReference>
<dbReference type="GO" id="GO:1990904">
    <property type="term" value="C:ribonucleoprotein complex"/>
    <property type="evidence" value="ECO:0007669"/>
    <property type="project" value="UniProtKB-KW"/>
</dbReference>
<dbReference type="GO" id="GO:0005737">
    <property type="term" value="C:cytoplasm"/>
    <property type="evidence" value="ECO:0007669"/>
    <property type="project" value="UniProtKB-SubCell"/>
</dbReference>
<evidence type="ECO:0000256" key="2">
    <source>
        <dbReference type="ARBA" id="ARBA00004496"/>
    </source>
</evidence>
<organism evidence="14 15">
    <name type="scientific">Cannabis sativa</name>
    <name type="common">Hemp</name>
    <name type="synonym">Marijuana</name>
    <dbReference type="NCBI Taxonomy" id="3483"/>
    <lineage>
        <taxon>Eukaryota</taxon>
        <taxon>Viridiplantae</taxon>
        <taxon>Streptophyta</taxon>
        <taxon>Embryophyta</taxon>
        <taxon>Tracheophyta</taxon>
        <taxon>Spermatophyta</taxon>
        <taxon>Magnoliopsida</taxon>
        <taxon>eudicotyledons</taxon>
        <taxon>Gunneridae</taxon>
        <taxon>Pentapetalae</taxon>
        <taxon>rosids</taxon>
        <taxon>fabids</taxon>
        <taxon>Rosales</taxon>
        <taxon>Cannabaceae</taxon>
        <taxon>Cannabis</taxon>
    </lineage>
</organism>
<dbReference type="Pfam" id="PF22970">
    <property type="entry name" value="DUF7028"/>
    <property type="match status" value="1"/>
</dbReference>
<evidence type="ECO:0000256" key="1">
    <source>
        <dbReference type="ARBA" id="ARBA00004123"/>
    </source>
</evidence>
<proteinExistence type="inferred from homology"/>
<dbReference type="Proteomes" id="UP000583929">
    <property type="component" value="Unassembled WGS sequence"/>
</dbReference>
<dbReference type="PROSITE" id="PS50016">
    <property type="entry name" value="ZF_PHD_2"/>
    <property type="match status" value="1"/>
</dbReference>
<dbReference type="SUPFAM" id="SSF46946">
    <property type="entry name" value="S13-like H2TH domain"/>
    <property type="match status" value="1"/>
</dbReference>
<dbReference type="InterPro" id="IPR042163">
    <property type="entry name" value="PHF12"/>
</dbReference>
<dbReference type="GO" id="GO:0005840">
    <property type="term" value="C:ribosome"/>
    <property type="evidence" value="ECO:0007669"/>
    <property type="project" value="UniProtKB-KW"/>
</dbReference>
<reference evidence="14 15" key="1">
    <citation type="journal article" date="2020" name="bioRxiv">
        <title>Sequence and annotation of 42 cannabis genomes reveals extensive copy number variation in cannabinoid synthesis and pathogen resistance genes.</title>
        <authorList>
            <person name="Mckernan K.J."/>
            <person name="Helbert Y."/>
            <person name="Kane L.T."/>
            <person name="Ebling H."/>
            <person name="Zhang L."/>
            <person name="Liu B."/>
            <person name="Eaton Z."/>
            <person name="Mclaughlin S."/>
            <person name="Kingan S."/>
            <person name="Baybayan P."/>
            <person name="Concepcion G."/>
            <person name="Jordan M."/>
            <person name="Riva A."/>
            <person name="Barbazuk W."/>
            <person name="Harkins T."/>
        </authorList>
    </citation>
    <scope>NUCLEOTIDE SEQUENCE [LARGE SCALE GENOMIC DNA]</scope>
    <source>
        <strain evidence="15">cv. Jamaican Lion 4</strain>
        <tissue evidence="14">Leaf</tissue>
    </source>
</reference>
<keyword evidence="8" id="KW-0689">Ribosomal protein</keyword>
<dbReference type="SUPFAM" id="SSF55729">
    <property type="entry name" value="Acyl-CoA N-acyltransferases (Nat)"/>
    <property type="match status" value="1"/>
</dbReference>
<feature type="domain" description="PHD-type" evidence="13">
    <location>
        <begin position="1080"/>
        <end position="1125"/>
    </location>
</feature>
<keyword evidence="15" id="KW-1185">Reference proteome</keyword>
<feature type="compositionally biased region" description="Basic residues" evidence="12">
    <location>
        <begin position="904"/>
        <end position="916"/>
    </location>
</feature>
<sequence length="1972" mass="219064">MCLGFRRLSHRTSEDFQKSLGSRDFPDFAALWFRVDLGEMKDCLRSGKRYAKTESGKDSLNRAVVESIGHEENHVSSESGDEKVKNLIFCGPELERESLVNEVLEESAGLGVNEVLEESAGLGVNEVLEESAGLGGDEGSFEKVDEVADNGRKRKRVDGAAFIGSDGVGAEKKKVKVKAEQLSNEVPVVRRVLRSSSVLAGEGDKVKVSEDIFDLKTKEGDKSEKKLAEQNKVKRDQLDGGLDKISGHKRKRPPLENDSSELKKLESDASELKKVESVASELTKVSCDASELKKVESDACELKKVESDACELKKVESGACELKKVERRGRPRKVENEVHGQLASGSGLKKKVESDASELKKVESDASELRKVVSDASELKKVEGDACELKKVESDACELKKVERRGRPRKVESEVQGQLASGSGLKKKVESDAGKLKKVERRGRPRKVENEVHGQLASGSGLKKKVESDVGKLKKVERRGRPRKVKNEVLGQLTLGSEMKKVESDATELKKVDSDATELKKVEGDATELKVERRGRPRKVENEVHGQLALGSGLKKKVESGELKKVERRGRPRKVENEVHVQLASGSGLKKKLRDKRRRPLKMRETRGRPRKVQEGPGVSKLKLRRPSKTRERNKSLKRNLGRLHNVENQENNKLISDGQLNKLRHTCGMPLKGDVDMKEREIDVDDIGQPVHSVLQPNEQDNVNPNLPACLLCQETEQNGNELNVDTLSSPNKNKIVVDSMIKEAEATTRKRSKAVHEQSLEYVKRSVVKGKTKKKDGEEEPPRSVVKQSVREKIIELLLSAGWTIQRRPRASKDYLDAVYVSPDGKTHWSVTLAYKRLRKHYENGDGEDEVYKAGFKFIPIPDEEFGMLKRVAINKRGENKLKRKAGKESGKTERTRKLVAKLQRGRSRKKSLHCNRENSAGTQHKRIPILVRGHKQKKTQNGKQRTLLVRSSLEDADSDSDGYILYSGSRTVLAWMIDMGTVSLNGKVHCLNRRKTHVLLEGQITRNGILCDCCRKTLTISEFESHAGSNLCEPYNNIFLESGPSLLECLLDSWNKQLQSECKGFLDVDVNGEDPNDDTCGICGDGGDLICCDGCPSTFHQSCLDIQNFPSGDWHCVYCSCKFCGMAGGREFQENDDDDLGASEFFTCHLCEEKFHHSCSRESDAGYNFSSASPFCGSKCQQLFEKLKTLIGVKHKMEEGFSWTLVRRSSVGSSTSVRDRFQECNEAQKIECNGKIAVALSIMDECFLPMVDNRSGINLIHNIVYNFGSNFNRLNYSGFLTVILERGDEIVCVASVRIHGTELAEMPFIGTRYMYRRQGMCRRLLCAIESVLCSLNVEKLVLPAISQLTETWTSVFGFRPLEISHKKKMKNMNLLVFPGVQMLQKPLLKIDNAEKSSIIAEGPRFSEPGHHTKEEVLCKTDETGIKGCVSNISSEANPGVNINETASVSGLQRLDVCLNNTENKCLIKLSVAHDNMEGKIISFEDSHGLPEQTKETSDCQKDFCGPETSVLDQKVKELGRQFSQWNISGEKIESSVLLCTEVDATKTGGSSLCASRDDTECVHCEAKVEDHTVANNLDSYEKVSTHCSAGISASELDEKIVSSELEVSVENGCHDSDSRTGVKISSDDIDSCHHPEEKILKCHVNDCAAAQQTSVTVDDKHMTSNACSVSQNTNKVSADAVHPILSQEAQDDIKDRIPLPVDSNCDPSCAASVDSNCKSNEVISSSLGKKLHATAKSFMTEGKVAPDPVGVLGQSTASALAAKMYEERIKHPNPMDSETSQPLLDAWMALLKSATNHFGQLVLGNHSSISSSPVSKRTSLVANEEFQHILRVLNTNVDGKQKIMFALTSIKGIGRRFANLVCKKADVDMNKRAGELSAAELDTLMTIVANPRQFKIPDWFLNRKKDYKDGRYSQVVSNALDMKLRDDLERLKKIRNHRGLRHYWGLRVRGQHTKTTGRRGKTVGVSKKR</sequence>
<evidence type="ECO:0000256" key="11">
    <source>
        <dbReference type="PROSITE-ProRule" id="PRU00146"/>
    </source>
</evidence>
<dbReference type="InterPro" id="IPR017956">
    <property type="entry name" value="AT_hook_DNA-bd_motif"/>
</dbReference>
<feature type="compositionally biased region" description="Basic and acidic residues" evidence="12">
    <location>
        <begin position="427"/>
        <end position="437"/>
    </location>
</feature>
<evidence type="ECO:0000256" key="3">
    <source>
        <dbReference type="ARBA" id="ARBA00008080"/>
    </source>
</evidence>
<dbReference type="InterPro" id="IPR054292">
    <property type="entry name" value="DUF7028"/>
</dbReference>
<dbReference type="GO" id="GO:0006357">
    <property type="term" value="P:regulation of transcription by RNA polymerase II"/>
    <property type="evidence" value="ECO:0007669"/>
    <property type="project" value="TreeGrafter"/>
</dbReference>
<feature type="region of interest" description="Disordered" evidence="12">
    <location>
        <begin position="331"/>
        <end position="365"/>
    </location>
</feature>
<dbReference type="Pfam" id="PF23209">
    <property type="entry name" value="IDM1_C"/>
    <property type="match status" value="1"/>
</dbReference>
<dbReference type="FunFam" id="1.10.8.50:FF:000002">
    <property type="entry name" value="40S ribosomal protein S18"/>
    <property type="match status" value="1"/>
</dbReference>
<feature type="compositionally biased region" description="Basic residues" evidence="12">
    <location>
        <begin position="475"/>
        <end position="484"/>
    </location>
</feature>
<evidence type="ECO:0000256" key="9">
    <source>
        <dbReference type="ARBA" id="ARBA00023242"/>
    </source>
</evidence>
<dbReference type="PROSITE" id="PS00646">
    <property type="entry name" value="RIBOSOMAL_S13_1"/>
    <property type="match status" value="1"/>
</dbReference>
<feature type="compositionally biased region" description="Basic and acidic residues" evidence="12">
    <location>
        <begin position="556"/>
        <end position="565"/>
    </location>
</feature>
<dbReference type="SMART" id="SM00249">
    <property type="entry name" value="PHD"/>
    <property type="match status" value="2"/>
</dbReference>
<evidence type="ECO:0000256" key="12">
    <source>
        <dbReference type="SAM" id="MobiDB-lite"/>
    </source>
</evidence>
<dbReference type="InterPro" id="IPR056511">
    <property type="entry name" value="IDM1_C"/>
</dbReference>
<dbReference type="InterPro" id="IPR019787">
    <property type="entry name" value="Znf_PHD-finger"/>
</dbReference>
<dbReference type="InterPro" id="IPR010979">
    <property type="entry name" value="Ribosomal_uS13-like_H2TH"/>
</dbReference>
<comment type="caution">
    <text evidence="14">The sequence shown here is derived from an EMBL/GenBank/DDBJ whole genome shotgun (WGS) entry which is preliminary data.</text>
</comment>
<dbReference type="GO" id="GO:0003714">
    <property type="term" value="F:transcription corepressor activity"/>
    <property type="evidence" value="ECO:0007669"/>
    <property type="project" value="InterPro"/>
</dbReference>
<dbReference type="GO" id="GO:0003677">
    <property type="term" value="F:DNA binding"/>
    <property type="evidence" value="ECO:0007669"/>
    <property type="project" value="InterPro"/>
</dbReference>
<feature type="compositionally biased region" description="Basic and acidic residues" evidence="12">
    <location>
        <begin position="219"/>
        <end position="246"/>
    </location>
</feature>
<keyword evidence="10" id="KW-0687">Ribonucleoprotein</keyword>
<dbReference type="InterPro" id="IPR016181">
    <property type="entry name" value="Acyl_CoA_acyltransferase"/>
</dbReference>
<evidence type="ECO:0000256" key="4">
    <source>
        <dbReference type="ARBA" id="ARBA00022490"/>
    </source>
</evidence>